<feature type="transmembrane region" description="Helical" evidence="6">
    <location>
        <begin position="106"/>
        <end position="126"/>
    </location>
</feature>
<dbReference type="InterPro" id="IPR010573">
    <property type="entry name" value="MFS_Str1/Tri12-like"/>
</dbReference>
<evidence type="ECO:0000259" key="7">
    <source>
        <dbReference type="PROSITE" id="PS50850"/>
    </source>
</evidence>
<feature type="transmembrane region" description="Helical" evidence="6">
    <location>
        <begin position="501"/>
        <end position="524"/>
    </location>
</feature>
<name>A0A0D2K9D9_9EURO</name>
<gene>
    <name evidence="8" type="ORF">Z520_11281</name>
</gene>
<accession>A0A0D2K9D9</accession>
<dbReference type="Gene3D" id="1.20.1250.20">
    <property type="entry name" value="MFS general substrate transporter like domains"/>
    <property type="match status" value="1"/>
</dbReference>
<feature type="transmembrane region" description="Helical" evidence="6">
    <location>
        <begin position="432"/>
        <end position="456"/>
    </location>
</feature>
<feature type="transmembrane region" description="Helical" evidence="6">
    <location>
        <begin position="67"/>
        <end position="86"/>
    </location>
</feature>
<evidence type="ECO:0000313" key="8">
    <source>
        <dbReference type="EMBL" id="KIX93008.1"/>
    </source>
</evidence>
<protein>
    <recommendedName>
        <fullName evidence="7">Major facilitator superfamily (MFS) profile domain-containing protein</fullName>
    </recommendedName>
</protein>
<dbReference type="Pfam" id="PF06609">
    <property type="entry name" value="TRI12"/>
    <property type="match status" value="1"/>
</dbReference>
<dbReference type="PANTHER" id="PTHR23501:SF195">
    <property type="entry name" value="PEP5"/>
    <property type="match status" value="1"/>
</dbReference>
<dbReference type="PANTHER" id="PTHR23501">
    <property type="entry name" value="MAJOR FACILITATOR SUPERFAMILY"/>
    <property type="match status" value="1"/>
</dbReference>
<dbReference type="GO" id="GO:0005886">
    <property type="term" value="C:plasma membrane"/>
    <property type="evidence" value="ECO:0007669"/>
    <property type="project" value="TreeGrafter"/>
</dbReference>
<dbReference type="GO" id="GO:0022857">
    <property type="term" value="F:transmembrane transporter activity"/>
    <property type="evidence" value="ECO:0007669"/>
    <property type="project" value="InterPro"/>
</dbReference>
<feature type="transmembrane region" description="Helical" evidence="6">
    <location>
        <begin position="560"/>
        <end position="580"/>
    </location>
</feature>
<dbReference type="VEuPathDB" id="FungiDB:Z520_11281"/>
<dbReference type="RefSeq" id="XP_016627131.1">
    <property type="nucleotide sequence ID" value="XM_016781770.1"/>
</dbReference>
<feature type="domain" description="Major facilitator superfamily (MFS) profile" evidence="7">
    <location>
        <begin position="65"/>
        <end position="584"/>
    </location>
</feature>
<dbReference type="OrthoDB" id="2587356at2759"/>
<dbReference type="Proteomes" id="UP000053411">
    <property type="component" value="Unassembled WGS sequence"/>
</dbReference>
<evidence type="ECO:0000256" key="2">
    <source>
        <dbReference type="ARBA" id="ARBA00022448"/>
    </source>
</evidence>
<evidence type="ECO:0000256" key="1">
    <source>
        <dbReference type="ARBA" id="ARBA00004141"/>
    </source>
</evidence>
<keyword evidence="5 6" id="KW-0472">Membrane</keyword>
<keyword evidence="4 6" id="KW-1133">Transmembrane helix</keyword>
<comment type="subcellular location">
    <subcellularLocation>
        <location evidence="1">Membrane</location>
        <topology evidence="1">Multi-pass membrane protein</topology>
    </subcellularLocation>
</comment>
<dbReference type="InterPro" id="IPR020846">
    <property type="entry name" value="MFS_dom"/>
</dbReference>
<reference evidence="8 9" key="1">
    <citation type="submission" date="2015-01" db="EMBL/GenBank/DDBJ databases">
        <title>The Genome Sequence of Fonsecaea multimorphosa CBS 102226.</title>
        <authorList>
            <consortium name="The Broad Institute Genomics Platform"/>
            <person name="Cuomo C."/>
            <person name="de Hoog S."/>
            <person name="Gorbushina A."/>
            <person name="Stielow B."/>
            <person name="Teixiera M."/>
            <person name="Abouelleil A."/>
            <person name="Chapman S.B."/>
            <person name="Priest M."/>
            <person name="Young S.K."/>
            <person name="Wortman J."/>
            <person name="Nusbaum C."/>
            <person name="Birren B."/>
        </authorList>
    </citation>
    <scope>NUCLEOTIDE SEQUENCE [LARGE SCALE GENOMIC DNA]</scope>
    <source>
        <strain evidence="8 9">CBS 102226</strain>
    </source>
</reference>
<evidence type="ECO:0000313" key="9">
    <source>
        <dbReference type="Proteomes" id="UP000053411"/>
    </source>
</evidence>
<dbReference type="SUPFAM" id="SSF103473">
    <property type="entry name" value="MFS general substrate transporter"/>
    <property type="match status" value="1"/>
</dbReference>
<keyword evidence="2" id="KW-0813">Transport</keyword>
<evidence type="ECO:0000256" key="6">
    <source>
        <dbReference type="SAM" id="Phobius"/>
    </source>
</evidence>
<sequence length="607" mass="65154">MSTYTSPVKTMDDMMKVPSITPDAVDQSVKSRSDQVSQYTSEHVETTDGNLYYENDEEEPELHARTYLAVFSVIVFTIAGLLALQGPPAVLTYIAQDLNNTASQTWIQNALVVPQSVFAPVVASIADTFQLRKSLIVGFCLISFVGAAIAPGSSSIYRLIAAQTLVGFGFVVIPLAQVIPSEILPRKWRPMAQALINAGGGLGAISGPLIIGALTRSNPSGGWRTFFWIEMGLWGVAAIGMFFGYRPPKRHTRYDHLSFTQKVKRLDLLGSALLTVGLTLFLVGANLGDSLYSWTHVKVLTTLIIGIVFLVIFSIYEWKGTQTGILHHELFQRGAEHGRTVAICLGLMAAEGALMFAYIIYYPILTSAVFETDPLLIVVRSLPFWGFSCASSIGWGYVSTKLRMIREVLFVGFVIFTGGIVGIATVQPSDSVNLIIFASLAGIGFGAPVILLMAAVQLAPPHHLIATASALNVSARAIGATIFTAIYTANLQTRLDTKLPAYIAAAVLPAGLPASSLPAFIGALSTHDATALSNIPGVTPSIIELGNAALKQAFTDSIRVVYIVAAVVGAVACIGCLFMGNLRKTMGYRVDAPLEELQVKRARHRSE</sequence>
<feature type="transmembrane region" description="Helical" evidence="6">
    <location>
        <begin position="226"/>
        <end position="245"/>
    </location>
</feature>
<feature type="transmembrane region" description="Helical" evidence="6">
    <location>
        <begin position="408"/>
        <end position="426"/>
    </location>
</feature>
<feature type="transmembrane region" description="Helical" evidence="6">
    <location>
        <begin position="133"/>
        <end position="150"/>
    </location>
</feature>
<feature type="transmembrane region" description="Helical" evidence="6">
    <location>
        <begin position="468"/>
        <end position="489"/>
    </location>
</feature>
<feature type="transmembrane region" description="Helical" evidence="6">
    <location>
        <begin position="299"/>
        <end position="318"/>
    </location>
</feature>
<organism evidence="8 9">
    <name type="scientific">Fonsecaea multimorphosa CBS 102226</name>
    <dbReference type="NCBI Taxonomy" id="1442371"/>
    <lineage>
        <taxon>Eukaryota</taxon>
        <taxon>Fungi</taxon>
        <taxon>Dikarya</taxon>
        <taxon>Ascomycota</taxon>
        <taxon>Pezizomycotina</taxon>
        <taxon>Eurotiomycetes</taxon>
        <taxon>Chaetothyriomycetidae</taxon>
        <taxon>Chaetothyriales</taxon>
        <taxon>Herpotrichiellaceae</taxon>
        <taxon>Fonsecaea</taxon>
    </lineage>
</organism>
<feature type="transmembrane region" description="Helical" evidence="6">
    <location>
        <begin position="156"/>
        <end position="179"/>
    </location>
</feature>
<keyword evidence="3 6" id="KW-0812">Transmembrane</keyword>
<dbReference type="EMBL" id="KN848098">
    <property type="protein sequence ID" value="KIX93008.1"/>
    <property type="molecule type" value="Genomic_DNA"/>
</dbReference>
<dbReference type="PROSITE" id="PS50850">
    <property type="entry name" value="MFS"/>
    <property type="match status" value="1"/>
</dbReference>
<dbReference type="CDD" id="cd06179">
    <property type="entry name" value="MFS_TRI12_like"/>
    <property type="match status" value="1"/>
</dbReference>
<keyword evidence="9" id="KW-1185">Reference proteome</keyword>
<dbReference type="AlphaFoldDB" id="A0A0D2K9D9"/>
<feature type="transmembrane region" description="Helical" evidence="6">
    <location>
        <begin position="266"/>
        <end position="287"/>
    </location>
</feature>
<evidence type="ECO:0000256" key="4">
    <source>
        <dbReference type="ARBA" id="ARBA00022989"/>
    </source>
</evidence>
<evidence type="ECO:0000256" key="3">
    <source>
        <dbReference type="ARBA" id="ARBA00022692"/>
    </source>
</evidence>
<dbReference type="GeneID" id="27717027"/>
<dbReference type="InterPro" id="IPR036259">
    <property type="entry name" value="MFS_trans_sf"/>
</dbReference>
<feature type="transmembrane region" description="Helical" evidence="6">
    <location>
        <begin position="339"/>
        <end position="362"/>
    </location>
</feature>
<evidence type="ECO:0000256" key="5">
    <source>
        <dbReference type="ARBA" id="ARBA00023136"/>
    </source>
</evidence>
<dbReference type="InterPro" id="IPR053791">
    <property type="entry name" value="MFS_Tri12-like"/>
</dbReference>
<feature type="transmembrane region" description="Helical" evidence="6">
    <location>
        <begin position="191"/>
        <end position="214"/>
    </location>
</feature>
<proteinExistence type="predicted"/>